<evidence type="ECO:0000259" key="10">
    <source>
        <dbReference type="Pfam" id="PF26138"/>
    </source>
</evidence>
<comment type="similarity">
    <text evidence="3">Belongs to the HARBI1 family.</text>
</comment>
<feature type="region of interest" description="Disordered" evidence="8">
    <location>
        <begin position="1"/>
        <end position="31"/>
    </location>
</feature>
<keyword evidence="6" id="KW-0378">Hydrolase</keyword>
<dbReference type="GO" id="GO:0016787">
    <property type="term" value="F:hydrolase activity"/>
    <property type="evidence" value="ECO:0007669"/>
    <property type="project" value="UniProtKB-KW"/>
</dbReference>
<dbReference type="PANTHER" id="PTHR22930">
    <property type="match status" value="1"/>
</dbReference>
<dbReference type="Pfam" id="PF13359">
    <property type="entry name" value="DDE_Tnp_4"/>
    <property type="match status" value="1"/>
</dbReference>
<accession>A0AAW2KBM6</accession>
<sequence length="362" mass="41033">MASTSEGASHDNDSSAGTPGTPGSPGSNESDVPEEFYYFRDLICPQLFRENVPRNTSSLQREGWVAEIMSTPHTGRFFDNIRMTKSCFCALVDALSSRGLLPQGQTARVSNIEEVAIFMQTVGMHRRQRDSMERFQHSLETIHRRFHRVLSALCALAPEMITGPNWTNTHPKIASNPAFYPYFKDCIGAIDGTLVPTWAPQADQNRYRSRKGRIAQNILAICDFDMDFTYVYVGWEGSAADSRVLDHAISQDSAFPFPSVGKYYLVDVGFANYQCFLSPIGWGMPNYLLRHQVEIVIACCTLHNFIRRFSQDDQLFNEPDDETTGDMDAFYQRGRPNVVEIEAQRAFWDAIAMQMWGNFNHN</sequence>
<dbReference type="EMBL" id="JACGWJ010000029">
    <property type="protein sequence ID" value="KAL0303263.1"/>
    <property type="molecule type" value="Genomic_DNA"/>
</dbReference>
<proteinExistence type="inferred from homology"/>
<comment type="cofactor">
    <cofactor evidence="1">
        <name>a divalent metal cation</name>
        <dbReference type="ChEBI" id="CHEBI:60240"/>
    </cofactor>
</comment>
<evidence type="ECO:0000256" key="2">
    <source>
        <dbReference type="ARBA" id="ARBA00004123"/>
    </source>
</evidence>
<comment type="caution">
    <text evidence="11">The sequence shown here is derived from an EMBL/GenBank/DDBJ whole genome shotgun (WGS) entry which is preliminary data.</text>
</comment>
<protein>
    <recommendedName>
        <fullName evidence="12">DDE Tnp4 domain-containing protein</fullName>
    </recommendedName>
</protein>
<evidence type="ECO:0000256" key="1">
    <source>
        <dbReference type="ARBA" id="ARBA00001968"/>
    </source>
</evidence>
<dbReference type="GO" id="GO:0046872">
    <property type="term" value="F:metal ion binding"/>
    <property type="evidence" value="ECO:0007669"/>
    <property type="project" value="UniProtKB-KW"/>
</dbReference>
<dbReference type="Pfam" id="PF26138">
    <property type="entry name" value="DUF8040"/>
    <property type="match status" value="1"/>
</dbReference>
<evidence type="ECO:0008006" key="12">
    <source>
        <dbReference type="Google" id="ProtNLM"/>
    </source>
</evidence>
<dbReference type="PANTHER" id="PTHR22930:SF228">
    <property type="entry name" value="PROTEIN ALP1-LIKE"/>
    <property type="match status" value="1"/>
</dbReference>
<evidence type="ECO:0000256" key="5">
    <source>
        <dbReference type="ARBA" id="ARBA00022723"/>
    </source>
</evidence>
<keyword evidence="5" id="KW-0479">Metal-binding</keyword>
<feature type="domain" description="DUF8040" evidence="10">
    <location>
        <begin position="56"/>
        <end position="154"/>
    </location>
</feature>
<evidence type="ECO:0000256" key="8">
    <source>
        <dbReference type="SAM" id="MobiDB-lite"/>
    </source>
</evidence>
<evidence type="ECO:0000259" key="9">
    <source>
        <dbReference type="Pfam" id="PF13359"/>
    </source>
</evidence>
<feature type="domain" description="DDE Tnp4" evidence="9">
    <location>
        <begin position="190"/>
        <end position="274"/>
    </location>
</feature>
<comment type="subcellular location">
    <subcellularLocation>
        <location evidence="2">Nucleus</location>
    </subcellularLocation>
</comment>
<dbReference type="InterPro" id="IPR027806">
    <property type="entry name" value="HARBI1_dom"/>
</dbReference>
<evidence type="ECO:0000256" key="3">
    <source>
        <dbReference type="ARBA" id="ARBA00006958"/>
    </source>
</evidence>
<gene>
    <name evidence="11" type="ORF">Sradi_6194400</name>
</gene>
<dbReference type="GO" id="GO:0004518">
    <property type="term" value="F:nuclease activity"/>
    <property type="evidence" value="ECO:0007669"/>
    <property type="project" value="UniProtKB-KW"/>
</dbReference>
<organism evidence="11">
    <name type="scientific">Sesamum radiatum</name>
    <name type="common">Black benniseed</name>
    <dbReference type="NCBI Taxonomy" id="300843"/>
    <lineage>
        <taxon>Eukaryota</taxon>
        <taxon>Viridiplantae</taxon>
        <taxon>Streptophyta</taxon>
        <taxon>Embryophyta</taxon>
        <taxon>Tracheophyta</taxon>
        <taxon>Spermatophyta</taxon>
        <taxon>Magnoliopsida</taxon>
        <taxon>eudicotyledons</taxon>
        <taxon>Gunneridae</taxon>
        <taxon>Pentapetalae</taxon>
        <taxon>asterids</taxon>
        <taxon>lamiids</taxon>
        <taxon>Lamiales</taxon>
        <taxon>Pedaliaceae</taxon>
        <taxon>Sesamum</taxon>
    </lineage>
</organism>
<feature type="compositionally biased region" description="Low complexity" evidence="8">
    <location>
        <begin position="14"/>
        <end position="27"/>
    </location>
</feature>
<evidence type="ECO:0000256" key="4">
    <source>
        <dbReference type="ARBA" id="ARBA00022722"/>
    </source>
</evidence>
<keyword evidence="7" id="KW-0539">Nucleus</keyword>
<dbReference type="InterPro" id="IPR058353">
    <property type="entry name" value="DUF8040"/>
</dbReference>
<evidence type="ECO:0000313" key="11">
    <source>
        <dbReference type="EMBL" id="KAL0303263.1"/>
    </source>
</evidence>
<dbReference type="InterPro" id="IPR045249">
    <property type="entry name" value="HARBI1-like"/>
</dbReference>
<evidence type="ECO:0000256" key="7">
    <source>
        <dbReference type="ARBA" id="ARBA00023242"/>
    </source>
</evidence>
<reference evidence="11" key="1">
    <citation type="submission" date="2020-06" db="EMBL/GenBank/DDBJ databases">
        <authorList>
            <person name="Li T."/>
            <person name="Hu X."/>
            <person name="Zhang T."/>
            <person name="Song X."/>
            <person name="Zhang H."/>
            <person name="Dai N."/>
            <person name="Sheng W."/>
            <person name="Hou X."/>
            <person name="Wei L."/>
        </authorList>
    </citation>
    <scope>NUCLEOTIDE SEQUENCE</scope>
    <source>
        <strain evidence="11">G02</strain>
        <tissue evidence="11">Leaf</tissue>
    </source>
</reference>
<dbReference type="AlphaFoldDB" id="A0AAW2KBM6"/>
<keyword evidence="4" id="KW-0540">Nuclease</keyword>
<dbReference type="GO" id="GO:0005634">
    <property type="term" value="C:nucleus"/>
    <property type="evidence" value="ECO:0007669"/>
    <property type="project" value="UniProtKB-SubCell"/>
</dbReference>
<reference evidence="11" key="2">
    <citation type="journal article" date="2024" name="Plant">
        <title>Genomic evolution and insights into agronomic trait innovations of Sesamum species.</title>
        <authorList>
            <person name="Miao H."/>
            <person name="Wang L."/>
            <person name="Qu L."/>
            <person name="Liu H."/>
            <person name="Sun Y."/>
            <person name="Le M."/>
            <person name="Wang Q."/>
            <person name="Wei S."/>
            <person name="Zheng Y."/>
            <person name="Lin W."/>
            <person name="Duan Y."/>
            <person name="Cao H."/>
            <person name="Xiong S."/>
            <person name="Wang X."/>
            <person name="Wei L."/>
            <person name="Li C."/>
            <person name="Ma Q."/>
            <person name="Ju M."/>
            <person name="Zhao R."/>
            <person name="Li G."/>
            <person name="Mu C."/>
            <person name="Tian Q."/>
            <person name="Mei H."/>
            <person name="Zhang T."/>
            <person name="Gao T."/>
            <person name="Zhang H."/>
        </authorList>
    </citation>
    <scope>NUCLEOTIDE SEQUENCE</scope>
    <source>
        <strain evidence="11">G02</strain>
    </source>
</reference>
<evidence type="ECO:0000256" key="6">
    <source>
        <dbReference type="ARBA" id="ARBA00022801"/>
    </source>
</evidence>
<name>A0AAW2KBM6_SESRA</name>